<feature type="chain" id="PRO_5022039436" evidence="3">
    <location>
        <begin position="21"/>
        <end position="247"/>
    </location>
</feature>
<evidence type="ECO:0000256" key="1">
    <source>
        <dbReference type="SAM" id="Coils"/>
    </source>
</evidence>
<comment type="caution">
    <text evidence="4">The sequence shown here is derived from an EMBL/GenBank/DDBJ whole genome shotgun (WGS) entry which is preliminary data.</text>
</comment>
<name>A0A562NL41_9RHOB</name>
<dbReference type="Gene3D" id="3.30.910.20">
    <property type="entry name" value="Skp domain"/>
    <property type="match status" value="1"/>
</dbReference>
<feature type="region of interest" description="Disordered" evidence="2">
    <location>
        <begin position="197"/>
        <end position="247"/>
    </location>
</feature>
<evidence type="ECO:0000313" key="4">
    <source>
        <dbReference type="EMBL" id="TWI32790.1"/>
    </source>
</evidence>
<accession>A0A562NL41</accession>
<gene>
    <name evidence="4" type="ORF">IQ24_02666</name>
</gene>
<keyword evidence="5" id="KW-1185">Reference proteome</keyword>
<dbReference type="SMART" id="SM00935">
    <property type="entry name" value="OmpH"/>
    <property type="match status" value="1"/>
</dbReference>
<dbReference type="AlphaFoldDB" id="A0A562NL41"/>
<reference evidence="4 5" key="1">
    <citation type="journal article" date="2015" name="Stand. Genomic Sci.">
        <title>Genomic Encyclopedia of Bacterial and Archaeal Type Strains, Phase III: the genomes of soil and plant-associated and newly described type strains.</title>
        <authorList>
            <person name="Whitman W.B."/>
            <person name="Woyke T."/>
            <person name="Klenk H.P."/>
            <person name="Zhou Y."/>
            <person name="Lilburn T.G."/>
            <person name="Beck B.J."/>
            <person name="De Vos P."/>
            <person name="Vandamme P."/>
            <person name="Eisen J.A."/>
            <person name="Garrity G."/>
            <person name="Hugenholtz P."/>
            <person name="Kyrpides N.C."/>
        </authorList>
    </citation>
    <scope>NUCLEOTIDE SEQUENCE [LARGE SCALE GENOMIC DNA]</scope>
    <source>
        <strain evidence="4 5">CGMCC 1.5364</strain>
    </source>
</reference>
<dbReference type="InterPro" id="IPR024930">
    <property type="entry name" value="Skp_dom_sf"/>
</dbReference>
<dbReference type="GO" id="GO:0051082">
    <property type="term" value="F:unfolded protein binding"/>
    <property type="evidence" value="ECO:0007669"/>
    <property type="project" value="InterPro"/>
</dbReference>
<evidence type="ECO:0000313" key="5">
    <source>
        <dbReference type="Proteomes" id="UP000316225"/>
    </source>
</evidence>
<evidence type="ECO:0000256" key="2">
    <source>
        <dbReference type="SAM" id="MobiDB-lite"/>
    </source>
</evidence>
<evidence type="ECO:0000256" key="3">
    <source>
        <dbReference type="SAM" id="SignalP"/>
    </source>
</evidence>
<feature type="compositionally biased region" description="Pro residues" evidence="2">
    <location>
        <begin position="235"/>
        <end position="247"/>
    </location>
</feature>
<organism evidence="4 5">
    <name type="scientific">Paracoccus sulfuroxidans</name>
    <dbReference type="NCBI Taxonomy" id="384678"/>
    <lineage>
        <taxon>Bacteria</taxon>
        <taxon>Pseudomonadati</taxon>
        <taxon>Pseudomonadota</taxon>
        <taxon>Alphaproteobacteria</taxon>
        <taxon>Rhodobacterales</taxon>
        <taxon>Paracoccaceae</taxon>
        <taxon>Paracoccus</taxon>
    </lineage>
</organism>
<dbReference type="InterPro" id="IPR005632">
    <property type="entry name" value="Chaperone_Skp"/>
</dbReference>
<keyword evidence="1" id="KW-0175">Coiled coil</keyword>
<feature type="compositionally biased region" description="Low complexity" evidence="2">
    <location>
        <begin position="33"/>
        <end position="44"/>
    </location>
</feature>
<dbReference type="OrthoDB" id="7868372at2"/>
<feature type="region of interest" description="Disordered" evidence="2">
    <location>
        <begin position="21"/>
        <end position="44"/>
    </location>
</feature>
<keyword evidence="3" id="KW-0732">Signal</keyword>
<protein>
    <submittedName>
        <fullName evidence="4">Periplasmic chaperone for outer membrane proteins Skp</fullName>
    </submittedName>
</protein>
<feature type="signal peptide" evidence="3">
    <location>
        <begin position="1"/>
        <end position="20"/>
    </location>
</feature>
<feature type="coiled-coil region" evidence="1">
    <location>
        <begin position="77"/>
        <end position="104"/>
    </location>
</feature>
<dbReference type="SUPFAM" id="SSF111384">
    <property type="entry name" value="OmpH-like"/>
    <property type="match status" value="1"/>
</dbReference>
<dbReference type="EMBL" id="VLKU01000008">
    <property type="protein sequence ID" value="TWI32790.1"/>
    <property type="molecule type" value="Genomic_DNA"/>
</dbReference>
<dbReference type="Proteomes" id="UP000316225">
    <property type="component" value="Unassembled WGS sequence"/>
</dbReference>
<proteinExistence type="predicted"/>
<sequence length="247" mass="26791">MMRRATAAVLGLMMPWAAAAQDASSTPEPQPVAPAVQVPSQPSSNNAATAIMTINRDELFMNSAWGKRAQVEIEARRTEIEAENDRLADLLATEEQELTGLRQTLPPEEFRKRADEFDKRVIEVRRERDVVVRELQSQADEERTAFFRGLLPVLTQLMDERGAVAVLDQQAIFVAAESINVTDELIRRVDIALGAGPAEPAPEGTVPPPVETMPAPEGAEPAPQDPLPEGTAPAPVEPVPAPQPDAN</sequence>
<dbReference type="Pfam" id="PF03938">
    <property type="entry name" value="OmpH"/>
    <property type="match status" value="1"/>
</dbReference>